<dbReference type="PANTHER" id="PTHR46333:SF2">
    <property type="entry name" value="CYTOKINESIS PROTEIN 3"/>
    <property type="match status" value="1"/>
</dbReference>
<dbReference type="eggNOG" id="COG5279">
    <property type="taxonomic scope" value="Bacteria"/>
</dbReference>
<dbReference type="Gene3D" id="3.10.620.30">
    <property type="match status" value="1"/>
</dbReference>
<dbReference type="PANTHER" id="PTHR46333">
    <property type="entry name" value="CYTOKINESIS PROTEIN 3"/>
    <property type="match status" value="1"/>
</dbReference>
<dbReference type="InterPro" id="IPR002931">
    <property type="entry name" value="Transglutaminase-like"/>
</dbReference>
<dbReference type="Pfam" id="PF01841">
    <property type="entry name" value="Transglut_core"/>
    <property type="match status" value="1"/>
</dbReference>
<dbReference type="AlphaFoldDB" id="C7N184"/>
<evidence type="ECO:0000313" key="3">
    <source>
        <dbReference type="Proteomes" id="UP000002026"/>
    </source>
</evidence>
<dbReference type="HOGENOM" id="CLU_044957_2_0_11"/>
<sequence length="424" mass="46553">MAREKQGCGCGGCLLALLLAALAGFGLFAAAELGLLPFDLPEIDTSDVSGMVDRFVEGPVAQEEENAIDDSVDMQLDASSAELYAYSQLSESDQELYRIVLDAMQSREPRDLPEITMFDLTRIREHIMADHPEIMYLDAMELSTQTNSATGEVVKTTVTCHYSMSAEEYEATMEQVDAAVAECLAGLSADTDDYEKAKYVFEWIALNTTYDQAAAERLDGVDSETASDGSNGQTIANVMLDHTAVCGGYARAYQYMLQQMGIQCAYVTGTANGGAHAWCVALLDGNYYYIDPTWGDPQFLSEDGSVAMDGFINYDYLCVNLSDLQTTHAVGPLVVMPPCKSYDDNYYVREGLWFESADYDHVSQVLANALDSGQGYVQFRCADESVYNTILNDYIVAGDILWNLGLTQYSYSSSDDLHSIIVSF</sequence>
<evidence type="ECO:0000313" key="2">
    <source>
        <dbReference type="EMBL" id="ACV23306.1"/>
    </source>
</evidence>
<dbReference type="STRING" id="471855.Shel_22960"/>
<dbReference type="InterPro" id="IPR038765">
    <property type="entry name" value="Papain-like_cys_pep_sf"/>
</dbReference>
<feature type="domain" description="Transglutaminase-like" evidence="1">
    <location>
        <begin position="238"/>
        <end position="294"/>
    </location>
</feature>
<dbReference type="SUPFAM" id="SSF54001">
    <property type="entry name" value="Cysteine proteinases"/>
    <property type="match status" value="1"/>
</dbReference>
<dbReference type="InterPro" id="IPR052557">
    <property type="entry name" value="CAP/Cytokinesis_protein"/>
</dbReference>
<dbReference type="Proteomes" id="UP000002026">
    <property type="component" value="Chromosome"/>
</dbReference>
<organism evidence="2 3">
    <name type="scientific">Slackia heliotrinireducens (strain ATCC 29202 / DSM 20476 / NCTC 11029 / RHS 1)</name>
    <name type="common">Peptococcus heliotrinreducens</name>
    <dbReference type="NCBI Taxonomy" id="471855"/>
    <lineage>
        <taxon>Bacteria</taxon>
        <taxon>Bacillati</taxon>
        <taxon>Actinomycetota</taxon>
        <taxon>Coriobacteriia</taxon>
        <taxon>Eggerthellales</taxon>
        <taxon>Eggerthellaceae</taxon>
        <taxon>Slackia</taxon>
    </lineage>
</organism>
<name>C7N184_SLAHD</name>
<keyword evidence="3" id="KW-1185">Reference proteome</keyword>
<dbReference type="GO" id="GO:0005737">
    <property type="term" value="C:cytoplasm"/>
    <property type="evidence" value="ECO:0007669"/>
    <property type="project" value="TreeGrafter"/>
</dbReference>
<dbReference type="RefSeq" id="WP_012799406.1">
    <property type="nucleotide sequence ID" value="NC_013165.1"/>
</dbReference>
<gene>
    <name evidence="2" type="ordered locus">Shel_22960</name>
</gene>
<dbReference type="KEGG" id="shi:Shel_22960"/>
<dbReference type="EMBL" id="CP001684">
    <property type="protein sequence ID" value="ACV23306.1"/>
    <property type="molecule type" value="Genomic_DNA"/>
</dbReference>
<protein>
    <submittedName>
        <fullName evidence="2">Transglutaminase-like superfamily protein</fullName>
    </submittedName>
</protein>
<evidence type="ECO:0000259" key="1">
    <source>
        <dbReference type="SMART" id="SM00460"/>
    </source>
</evidence>
<reference evidence="2 3" key="1">
    <citation type="journal article" date="2009" name="Stand. Genomic Sci.">
        <title>Complete genome sequence of Slackia heliotrinireducens type strain (RHS 1).</title>
        <authorList>
            <person name="Pukall R."/>
            <person name="Lapidus A."/>
            <person name="Nolan M."/>
            <person name="Copeland A."/>
            <person name="Glavina Del Rio T."/>
            <person name="Lucas S."/>
            <person name="Chen F."/>
            <person name="Tice H."/>
            <person name="Cheng J.F."/>
            <person name="Chertkov O."/>
            <person name="Bruce D."/>
            <person name="Goodwin L."/>
            <person name="Kuske C."/>
            <person name="Brettin T."/>
            <person name="Detter J.C."/>
            <person name="Han C."/>
            <person name="Pitluck S."/>
            <person name="Pati A."/>
            <person name="Mavrommatis K."/>
            <person name="Ivanova N."/>
            <person name="Ovchinnikova G."/>
            <person name="Chen A."/>
            <person name="Palaniappan K."/>
            <person name="Schneider S."/>
            <person name="Rohde M."/>
            <person name="Chain P."/>
            <person name="D'haeseleer P."/>
            <person name="Goker M."/>
            <person name="Bristow J."/>
            <person name="Eisen J.A."/>
            <person name="Markowitz V."/>
            <person name="Kyrpides N.C."/>
            <person name="Klenk H.P."/>
            <person name="Hugenholtz P."/>
        </authorList>
    </citation>
    <scope>NUCLEOTIDE SEQUENCE [LARGE SCALE GENOMIC DNA]</scope>
    <source>
        <strain evidence="3">ATCC 29202 / DSM 20476 / NCTC 11029 / RHS 1</strain>
    </source>
</reference>
<proteinExistence type="predicted"/>
<accession>C7N184</accession>
<dbReference type="SMART" id="SM00460">
    <property type="entry name" value="TGc"/>
    <property type="match status" value="1"/>
</dbReference>